<dbReference type="KEGG" id="taa:NMY3_00204"/>
<evidence type="ECO:0000313" key="3">
    <source>
        <dbReference type="EMBL" id="ALI34418.1"/>
    </source>
</evidence>
<keyword evidence="1 3" id="KW-0378">Hydrolase</keyword>
<protein>
    <submittedName>
        <fullName evidence="3">Prolyl tripeptidyl peptidase</fullName>
        <ecNumber evidence="3">3.4.14.12</ecNumber>
    </submittedName>
</protein>
<sequence length="646" mass="74890">MAEFISSKQHKPNHQLPFERFASSIRYTDFDFFKKDNDWIMYISDINGQFNLWRYNSSLTYEGQCSPYPLTNFIDHSLRHFFSSPIDNSLIFFADHQGDENFQIYKIDDIFNSWYEPITSDPTIRHEWGSECFSHDGKYITYGSNRKNPSDMLIYIRNMNREKDFCITDNEGWYIPGYWSPNNKKLNCSQLITLTDYAIWILDVENRSMEKINLEYEQKSKFIVGPWSVNQNGFYLLSDLNREFMGLAFYNIDTSKLEWILTSPYDIELIDISLDGKLLLWTENVDGYSKLYKKDMVNQEIMEITPTIKKNNKSIPLNGVIEDLKLSTNGKRIGIMMDMPTSPTNIYLIDLEKNEEDNNCTRVTTSLYGNLSDDILVKPQLIRYKSFDELEVSAFLYVPNNTNFKKINEKDKVKYGAILSIHGGPTAQERPYYDYSGLYQYLSNNGLTVIAPNFRGSTGYGKSFEKKIYHDWGGNELKDLEYAIKWLMSQDWIDPKRIGLFGASYGGFAALSCITRLPQYGFRAAVDIVGPSNLVTFVNTVPEHWKSLTNELVGDPVKEEIFLRERSPITFVDNINPLTSLLVIQGANDPRVVKSESDQIVERIREKGMDVEYMIFEDEGHGFTKYNNQIKALKKSAEFLLEKISS</sequence>
<dbReference type="Gene3D" id="2.120.10.30">
    <property type="entry name" value="TolB, C-terminal domain"/>
    <property type="match status" value="1"/>
</dbReference>
<dbReference type="Gene3D" id="3.40.50.1820">
    <property type="entry name" value="alpha/beta hydrolase"/>
    <property type="match status" value="1"/>
</dbReference>
<dbReference type="RefSeq" id="WP_196817081.1">
    <property type="nucleotide sequence ID" value="NZ_CP012850.1"/>
</dbReference>
<evidence type="ECO:0000259" key="2">
    <source>
        <dbReference type="Pfam" id="PF00326"/>
    </source>
</evidence>
<organism evidence="3 4">
    <name type="scientific">Candidatus Nitrosocosmicus oleophilus</name>
    <dbReference type="NCBI Taxonomy" id="1353260"/>
    <lineage>
        <taxon>Archaea</taxon>
        <taxon>Nitrososphaerota</taxon>
        <taxon>Nitrososphaeria</taxon>
        <taxon>Nitrososphaerales</taxon>
        <taxon>Nitrososphaeraceae</taxon>
        <taxon>Candidatus Nitrosocosmicus</taxon>
    </lineage>
</organism>
<dbReference type="InterPro" id="IPR011042">
    <property type="entry name" value="6-blade_b-propeller_TolB-like"/>
</dbReference>
<dbReference type="PANTHER" id="PTHR42776:SF27">
    <property type="entry name" value="DIPEPTIDYL PEPTIDASE FAMILY MEMBER 6"/>
    <property type="match status" value="1"/>
</dbReference>
<dbReference type="Proteomes" id="UP000058925">
    <property type="component" value="Chromosome"/>
</dbReference>
<evidence type="ECO:0000313" key="4">
    <source>
        <dbReference type="Proteomes" id="UP000058925"/>
    </source>
</evidence>
<reference evidence="4" key="1">
    <citation type="submission" date="2015-10" db="EMBL/GenBank/DDBJ databases">
        <title>Niche specialization of a soil ammonia-oxidizing archaeon, Candidatus Nitrosocosmicus oleophilus.</title>
        <authorList>
            <person name="Jung M.-Y."/>
            <person name="Rhee S.-K."/>
        </authorList>
    </citation>
    <scope>NUCLEOTIDE SEQUENCE [LARGE SCALE GENOMIC DNA]</scope>
    <source>
        <strain evidence="4">MY3</strain>
    </source>
</reference>
<accession>A0A654LSS4</accession>
<evidence type="ECO:0000256" key="1">
    <source>
        <dbReference type="ARBA" id="ARBA00022801"/>
    </source>
</evidence>
<proteinExistence type="predicted"/>
<dbReference type="GeneID" id="60420407"/>
<dbReference type="PANTHER" id="PTHR42776">
    <property type="entry name" value="SERINE PEPTIDASE S9 FAMILY MEMBER"/>
    <property type="match status" value="1"/>
</dbReference>
<dbReference type="GO" id="GO:0006508">
    <property type="term" value="P:proteolysis"/>
    <property type="evidence" value="ECO:0007669"/>
    <property type="project" value="InterPro"/>
</dbReference>
<dbReference type="EMBL" id="CP012850">
    <property type="protein sequence ID" value="ALI34418.1"/>
    <property type="molecule type" value="Genomic_DNA"/>
</dbReference>
<dbReference type="SUPFAM" id="SSF82171">
    <property type="entry name" value="DPP6 N-terminal domain-like"/>
    <property type="match status" value="1"/>
</dbReference>
<keyword evidence="4" id="KW-1185">Reference proteome</keyword>
<dbReference type="InterPro" id="IPR001375">
    <property type="entry name" value="Peptidase_S9_cat"/>
</dbReference>
<dbReference type="GO" id="GO:0004252">
    <property type="term" value="F:serine-type endopeptidase activity"/>
    <property type="evidence" value="ECO:0007669"/>
    <property type="project" value="TreeGrafter"/>
</dbReference>
<name>A0A654LSS4_9ARCH</name>
<gene>
    <name evidence="3" type="primary">ptpA</name>
    <name evidence="3" type="ORF">NMY3_00204</name>
</gene>
<dbReference type="Pfam" id="PF00326">
    <property type="entry name" value="Peptidase_S9"/>
    <property type="match status" value="1"/>
</dbReference>
<dbReference type="AlphaFoldDB" id="A0A654LSS4"/>
<dbReference type="OrthoDB" id="31240at2157"/>
<dbReference type="SUPFAM" id="SSF53474">
    <property type="entry name" value="alpha/beta-Hydrolases"/>
    <property type="match status" value="1"/>
</dbReference>
<feature type="domain" description="Peptidase S9 prolyl oligopeptidase catalytic" evidence="2">
    <location>
        <begin position="438"/>
        <end position="644"/>
    </location>
</feature>
<dbReference type="EC" id="3.4.14.12" evidence="3"/>
<dbReference type="InterPro" id="IPR029058">
    <property type="entry name" value="AB_hydrolase_fold"/>
</dbReference>